<organism evidence="2 3">
    <name type="scientific">Cerrena zonata</name>
    <dbReference type="NCBI Taxonomy" id="2478898"/>
    <lineage>
        <taxon>Eukaryota</taxon>
        <taxon>Fungi</taxon>
        <taxon>Dikarya</taxon>
        <taxon>Basidiomycota</taxon>
        <taxon>Agaricomycotina</taxon>
        <taxon>Agaricomycetes</taxon>
        <taxon>Polyporales</taxon>
        <taxon>Cerrenaceae</taxon>
        <taxon>Cerrena</taxon>
    </lineage>
</organism>
<accession>A0AAW0FCQ4</accession>
<keyword evidence="3" id="KW-1185">Reference proteome</keyword>
<dbReference type="Proteomes" id="UP001385951">
    <property type="component" value="Unassembled WGS sequence"/>
</dbReference>
<proteinExistence type="predicted"/>
<gene>
    <name evidence="2" type="ORF">QCA50_019230</name>
</gene>
<feature type="compositionally biased region" description="Low complexity" evidence="1">
    <location>
        <begin position="290"/>
        <end position="319"/>
    </location>
</feature>
<dbReference type="AlphaFoldDB" id="A0AAW0FCQ4"/>
<reference evidence="2 3" key="1">
    <citation type="submission" date="2022-09" db="EMBL/GenBank/DDBJ databases">
        <authorList>
            <person name="Palmer J.M."/>
        </authorList>
    </citation>
    <scope>NUCLEOTIDE SEQUENCE [LARGE SCALE GENOMIC DNA]</scope>
    <source>
        <strain evidence="2 3">DSM 7382</strain>
    </source>
</reference>
<feature type="compositionally biased region" description="Low complexity" evidence="1">
    <location>
        <begin position="22"/>
        <end position="32"/>
    </location>
</feature>
<evidence type="ECO:0000313" key="3">
    <source>
        <dbReference type="Proteomes" id="UP001385951"/>
    </source>
</evidence>
<feature type="compositionally biased region" description="Basic and acidic residues" evidence="1">
    <location>
        <begin position="264"/>
        <end position="286"/>
    </location>
</feature>
<dbReference type="InterPro" id="IPR035969">
    <property type="entry name" value="Rab-GAP_TBC_sf"/>
</dbReference>
<evidence type="ECO:0000313" key="2">
    <source>
        <dbReference type="EMBL" id="KAK7677797.1"/>
    </source>
</evidence>
<dbReference type="SUPFAM" id="SSF47923">
    <property type="entry name" value="Ypt/Rab-GAP domain of gyp1p"/>
    <property type="match status" value="1"/>
</dbReference>
<dbReference type="Gene3D" id="1.10.472.80">
    <property type="entry name" value="Ypt/Rab-GAP domain of gyp1p, domain 3"/>
    <property type="match status" value="1"/>
</dbReference>
<dbReference type="EMBL" id="JASBNA010000082">
    <property type="protein sequence ID" value="KAK7677797.1"/>
    <property type="molecule type" value="Genomic_DNA"/>
</dbReference>
<name>A0AAW0FCQ4_9APHY</name>
<sequence length="355" mass="41113">MALANNKYRNRRDSNNRRRNQRNSSTRISKSSNSHHDLESIRKSLKNLDTVDDNESVTLSSTNNSSSAIDEEIGGFKIDKTTLPISGGTIEERVSFFIYILRKLLPELSNFFQEEQILNKFGSSDDEWLIWWLKYGGSKVWSPLDRGRIWDSILGWRIPNKKNERKNKHYYFDKLNIDPKTLEKLGPDSFWSVDNDDYDSNNEAKFDEGDNTDNLIPFSQIDPHIELIFISLALLKSKENTLIELDQHEIRQYLSKLPTKSYSRSDKYKQYKEQKEKQKEEEEQKNRQRSLSASSTSTTSNFEIGSTPPSSSISTTSDDSNSDANDDNKIITNNSDDTFKVNFMDNIINEADQKR</sequence>
<protein>
    <submittedName>
        <fullName evidence="2">Uncharacterized protein</fullName>
    </submittedName>
</protein>
<feature type="region of interest" description="Disordered" evidence="1">
    <location>
        <begin position="1"/>
        <end position="37"/>
    </location>
</feature>
<feature type="region of interest" description="Disordered" evidence="1">
    <location>
        <begin position="264"/>
        <end position="338"/>
    </location>
</feature>
<evidence type="ECO:0000256" key="1">
    <source>
        <dbReference type="SAM" id="MobiDB-lite"/>
    </source>
</evidence>
<comment type="caution">
    <text evidence="2">The sequence shown here is derived from an EMBL/GenBank/DDBJ whole genome shotgun (WGS) entry which is preliminary data.</text>
</comment>